<name>A0AB38TIG3_9HYPH</name>
<evidence type="ECO:0008006" key="3">
    <source>
        <dbReference type="Google" id="ProtNLM"/>
    </source>
</evidence>
<keyword evidence="2" id="KW-1185">Reference proteome</keyword>
<evidence type="ECO:0000313" key="1">
    <source>
        <dbReference type="EMBL" id="UTU54550.1"/>
    </source>
</evidence>
<proteinExistence type="predicted"/>
<dbReference type="RefSeq" id="WP_024503935.1">
    <property type="nucleotide sequence ID" value="NZ_CP088147.1"/>
</dbReference>
<organism evidence="1 2">
    <name type="scientific">Mesorhizobium ciceri</name>
    <dbReference type="NCBI Taxonomy" id="39645"/>
    <lineage>
        <taxon>Bacteria</taxon>
        <taxon>Pseudomonadati</taxon>
        <taxon>Pseudomonadota</taxon>
        <taxon>Alphaproteobacteria</taxon>
        <taxon>Hyphomicrobiales</taxon>
        <taxon>Phyllobacteriaceae</taxon>
        <taxon>Mesorhizobium</taxon>
    </lineage>
</organism>
<dbReference type="Pfam" id="PF18032">
    <property type="entry name" value="FRP"/>
    <property type="match status" value="1"/>
</dbReference>
<protein>
    <recommendedName>
        <fullName evidence="3">Integrase</fullName>
    </recommendedName>
</protein>
<dbReference type="AlphaFoldDB" id="A0AB38TIG3"/>
<sequence length="114" mass="13093">MNDFSWSASEKKLARHAFDKALEAALAKTMAEFKSKASAVTVPSQMWELEDYLREQRRDIDRTFDYRYSQLLYVFTHLIRAGCLDEKLLAGLSQDKRDVIRRDLAFAAGRLASG</sequence>
<reference evidence="1 2" key="1">
    <citation type="journal article" date="2022" name="Microbiol. Resour. Announc.">
        <title>Complete Genome Sequence of Mesorhizobium ciceri Strain R30, a Rhizobium Used as a Commercial Inoculant for Chickpea in Argentina.</title>
        <authorList>
            <person name="Foresto E."/>
            <person name="Revale S."/>
            <person name="Primo E."/>
            <person name="Nievas F."/>
            <person name="Carezzano E."/>
            <person name="Puente M."/>
            <person name="Alzari P."/>
            <person name="Mart M."/>
            <person name="Ben-Assaya M."/>
            <person name="Mornico D."/>
            <person name="Santoro M."/>
            <person name="Mart F."/>
            <person name="Giordano W."/>
            <person name="Bogino P."/>
        </authorList>
    </citation>
    <scope>NUCLEOTIDE SEQUENCE [LARGE SCALE GENOMIC DNA]</scope>
    <source>
        <strain evidence="1 2">R30</strain>
    </source>
</reference>
<dbReference type="Gene3D" id="6.10.140.1840">
    <property type="match status" value="1"/>
</dbReference>
<evidence type="ECO:0000313" key="2">
    <source>
        <dbReference type="Proteomes" id="UP001060070"/>
    </source>
</evidence>
<dbReference type="InterPro" id="IPR041601">
    <property type="entry name" value="FRP"/>
</dbReference>
<dbReference type="InterPro" id="IPR053747">
    <property type="entry name" value="Fluoresc_Recovery_Reg"/>
</dbReference>
<accession>A0AB38TIG3</accession>
<dbReference type="EMBL" id="CP088147">
    <property type="protein sequence ID" value="UTU54550.1"/>
    <property type="molecule type" value="Genomic_DNA"/>
</dbReference>
<dbReference type="GO" id="GO:0042651">
    <property type="term" value="C:thylakoid membrane"/>
    <property type="evidence" value="ECO:0007669"/>
    <property type="project" value="InterPro"/>
</dbReference>
<gene>
    <name evidence="1" type="ORF">LRP29_14655</name>
</gene>
<dbReference type="Proteomes" id="UP001060070">
    <property type="component" value="Chromosome"/>
</dbReference>